<dbReference type="SUPFAM" id="SSF55785">
    <property type="entry name" value="PYP-like sensor domain (PAS domain)"/>
    <property type="match status" value="1"/>
</dbReference>
<protein>
    <submittedName>
        <fullName evidence="2">PAS domain-containing protein</fullName>
    </submittedName>
</protein>
<dbReference type="NCBIfam" id="TIGR00229">
    <property type="entry name" value="sensory_box"/>
    <property type="match status" value="1"/>
</dbReference>
<dbReference type="CDD" id="cd00130">
    <property type="entry name" value="PAS"/>
    <property type="match status" value="1"/>
</dbReference>
<sequence length="123" mass="14046">MNSLTSQISQFPANDEMSDNAWVEVIQRMDEIYADLVNHQVIIEEKNAALEEAHQFIESILASMHDVLVVADIDGNIQRVNRSIELLTQKKSCQLIGKPLTILFPPEAAPQVNEFPEYIRWHC</sequence>
<dbReference type="AlphaFoldDB" id="A0A7V2SYQ9"/>
<dbReference type="SMART" id="SM00091">
    <property type="entry name" value="PAS"/>
    <property type="match status" value="1"/>
</dbReference>
<dbReference type="InterPro" id="IPR013767">
    <property type="entry name" value="PAS_fold"/>
</dbReference>
<comment type="caution">
    <text evidence="2">The sequence shown here is derived from an EMBL/GenBank/DDBJ whole genome shotgun (WGS) entry which is preliminary data.</text>
</comment>
<evidence type="ECO:0000259" key="1">
    <source>
        <dbReference type="PROSITE" id="PS50112"/>
    </source>
</evidence>
<accession>A0A7V2SYQ9</accession>
<dbReference type="InterPro" id="IPR035965">
    <property type="entry name" value="PAS-like_dom_sf"/>
</dbReference>
<dbReference type="Gene3D" id="3.30.450.20">
    <property type="entry name" value="PAS domain"/>
    <property type="match status" value="1"/>
</dbReference>
<gene>
    <name evidence="2" type="ORF">ENJ51_03590</name>
</gene>
<dbReference type="Proteomes" id="UP000885750">
    <property type="component" value="Unassembled WGS sequence"/>
</dbReference>
<proteinExistence type="predicted"/>
<reference evidence="2" key="1">
    <citation type="journal article" date="2020" name="mSystems">
        <title>Genome- and Community-Level Interaction Insights into Carbon Utilization and Element Cycling Functions of Hydrothermarchaeota in Hydrothermal Sediment.</title>
        <authorList>
            <person name="Zhou Z."/>
            <person name="Liu Y."/>
            <person name="Xu W."/>
            <person name="Pan J."/>
            <person name="Luo Z.H."/>
            <person name="Li M."/>
        </authorList>
    </citation>
    <scope>NUCLEOTIDE SEQUENCE [LARGE SCALE GENOMIC DNA]</scope>
    <source>
        <strain evidence="2">HyVt-493</strain>
    </source>
</reference>
<organism evidence="2">
    <name type="scientific">Leucothrix mucor</name>
    <dbReference type="NCBI Taxonomy" id="45248"/>
    <lineage>
        <taxon>Bacteria</taxon>
        <taxon>Pseudomonadati</taxon>
        <taxon>Pseudomonadota</taxon>
        <taxon>Gammaproteobacteria</taxon>
        <taxon>Thiotrichales</taxon>
        <taxon>Thiotrichaceae</taxon>
        <taxon>Leucothrix</taxon>
    </lineage>
</organism>
<dbReference type="PROSITE" id="PS50112">
    <property type="entry name" value="PAS"/>
    <property type="match status" value="1"/>
</dbReference>
<evidence type="ECO:0000313" key="2">
    <source>
        <dbReference type="EMBL" id="HFC91874.1"/>
    </source>
</evidence>
<dbReference type="EMBL" id="DRMS01000145">
    <property type="protein sequence ID" value="HFC91874.1"/>
    <property type="molecule type" value="Genomic_DNA"/>
</dbReference>
<dbReference type="InterPro" id="IPR000014">
    <property type="entry name" value="PAS"/>
</dbReference>
<dbReference type="Pfam" id="PF00989">
    <property type="entry name" value="PAS"/>
    <property type="match status" value="1"/>
</dbReference>
<feature type="domain" description="PAS" evidence="1">
    <location>
        <begin position="53"/>
        <end position="114"/>
    </location>
</feature>
<dbReference type="GO" id="GO:0006355">
    <property type="term" value="P:regulation of DNA-templated transcription"/>
    <property type="evidence" value="ECO:0007669"/>
    <property type="project" value="InterPro"/>
</dbReference>
<name>A0A7V2SYQ9_LEUMU</name>